<dbReference type="InterPro" id="IPR036396">
    <property type="entry name" value="Cyt_P450_sf"/>
</dbReference>
<dbReference type="GO" id="GO:0004497">
    <property type="term" value="F:monooxygenase activity"/>
    <property type="evidence" value="ECO:0007669"/>
    <property type="project" value="UniProtKB-KW"/>
</dbReference>
<feature type="binding site" description="axial binding residue" evidence="5">
    <location>
        <position position="343"/>
    </location>
    <ligand>
        <name>heme</name>
        <dbReference type="ChEBI" id="CHEBI:30413"/>
    </ligand>
    <ligandPart>
        <name>Fe</name>
        <dbReference type="ChEBI" id="CHEBI:18248"/>
    </ligandPart>
</feature>
<dbReference type="EMBL" id="JAFIMR010000020">
    <property type="protein sequence ID" value="KAI1866592.1"/>
    <property type="molecule type" value="Genomic_DNA"/>
</dbReference>
<organism evidence="7 8">
    <name type="scientific">Neoarthrinium moseri</name>
    <dbReference type="NCBI Taxonomy" id="1658444"/>
    <lineage>
        <taxon>Eukaryota</taxon>
        <taxon>Fungi</taxon>
        <taxon>Dikarya</taxon>
        <taxon>Ascomycota</taxon>
        <taxon>Pezizomycotina</taxon>
        <taxon>Sordariomycetes</taxon>
        <taxon>Xylariomycetidae</taxon>
        <taxon>Amphisphaeriales</taxon>
        <taxon>Apiosporaceae</taxon>
        <taxon>Neoarthrinium</taxon>
    </lineage>
</organism>
<dbReference type="Proteomes" id="UP000829685">
    <property type="component" value="Unassembled WGS sequence"/>
</dbReference>
<dbReference type="InterPro" id="IPR050121">
    <property type="entry name" value="Cytochrome_P450_monoxygenase"/>
</dbReference>
<evidence type="ECO:0000313" key="7">
    <source>
        <dbReference type="EMBL" id="KAI1866592.1"/>
    </source>
</evidence>
<evidence type="ECO:0000256" key="3">
    <source>
        <dbReference type="ARBA" id="ARBA00022723"/>
    </source>
</evidence>
<keyword evidence="6" id="KW-0503">Monooxygenase</keyword>
<evidence type="ECO:0000313" key="8">
    <source>
        <dbReference type="Proteomes" id="UP000829685"/>
    </source>
</evidence>
<dbReference type="PANTHER" id="PTHR24305:SF226">
    <property type="entry name" value="CYTOCHROME P450 MONOOXYGENASE"/>
    <property type="match status" value="1"/>
</dbReference>
<reference evidence="7" key="1">
    <citation type="submission" date="2021-03" db="EMBL/GenBank/DDBJ databases">
        <title>Revisited historic fungal species revealed as producer of novel bioactive compounds through whole genome sequencing and comparative genomics.</title>
        <authorList>
            <person name="Vignolle G.A."/>
            <person name="Hochenegger N."/>
            <person name="Mach R.L."/>
            <person name="Mach-Aigner A.R."/>
            <person name="Javad Rahimi M."/>
            <person name="Salim K.A."/>
            <person name="Chan C.M."/>
            <person name="Lim L.B.L."/>
            <person name="Cai F."/>
            <person name="Druzhinina I.S."/>
            <person name="U'Ren J.M."/>
            <person name="Derntl C."/>
        </authorList>
    </citation>
    <scope>NUCLEOTIDE SEQUENCE</scope>
    <source>
        <strain evidence="7">TUCIM 5799</strain>
    </source>
</reference>
<dbReference type="GO" id="GO:0020037">
    <property type="term" value="F:heme binding"/>
    <property type="evidence" value="ECO:0007669"/>
    <property type="project" value="InterPro"/>
</dbReference>
<dbReference type="GO" id="GO:0005506">
    <property type="term" value="F:iron ion binding"/>
    <property type="evidence" value="ECO:0007669"/>
    <property type="project" value="InterPro"/>
</dbReference>
<evidence type="ECO:0000256" key="2">
    <source>
        <dbReference type="ARBA" id="ARBA00022617"/>
    </source>
</evidence>
<dbReference type="PRINTS" id="PR00385">
    <property type="entry name" value="P450"/>
</dbReference>
<dbReference type="InterPro" id="IPR002401">
    <property type="entry name" value="Cyt_P450_E_grp-I"/>
</dbReference>
<evidence type="ECO:0000256" key="5">
    <source>
        <dbReference type="PIRSR" id="PIRSR602401-1"/>
    </source>
</evidence>
<evidence type="ECO:0008006" key="9">
    <source>
        <dbReference type="Google" id="ProtNLM"/>
    </source>
</evidence>
<dbReference type="InterPro" id="IPR001128">
    <property type="entry name" value="Cyt_P450"/>
</dbReference>
<dbReference type="PRINTS" id="PR00463">
    <property type="entry name" value="EP450I"/>
</dbReference>
<keyword evidence="2 5" id="KW-0349">Heme</keyword>
<comment type="similarity">
    <text evidence="6">Belongs to the cytochrome P450 family.</text>
</comment>
<comment type="caution">
    <text evidence="7">The sequence shown here is derived from an EMBL/GenBank/DDBJ whole genome shotgun (WGS) entry which is preliminary data.</text>
</comment>
<dbReference type="GO" id="GO:0016705">
    <property type="term" value="F:oxidoreductase activity, acting on paired donors, with incorporation or reduction of molecular oxygen"/>
    <property type="evidence" value="ECO:0007669"/>
    <property type="project" value="InterPro"/>
</dbReference>
<keyword evidence="4 5" id="KW-0408">Iron</keyword>
<keyword evidence="3 5" id="KW-0479">Metal-binding</keyword>
<dbReference type="PANTHER" id="PTHR24305">
    <property type="entry name" value="CYTOCHROME P450"/>
    <property type="match status" value="1"/>
</dbReference>
<dbReference type="Pfam" id="PF00067">
    <property type="entry name" value="p450"/>
    <property type="match status" value="1"/>
</dbReference>
<accession>A0A9P9WJM2</accession>
<dbReference type="SUPFAM" id="SSF48264">
    <property type="entry name" value="Cytochrome P450"/>
    <property type="match status" value="1"/>
</dbReference>
<proteinExistence type="inferred from homology"/>
<dbReference type="PROSITE" id="PS00086">
    <property type="entry name" value="CYTOCHROME_P450"/>
    <property type="match status" value="1"/>
</dbReference>
<sequence>MYTAATPGVYGVFNVIDKSAHRFKRKLVGQAISELSMRKFEPVMREQIETFLQLLSSASGSNGSPINLTVLVKRLTFDIVGLLAFGNNLKTQTDPTYRSLISAQAAGNHRSNIFLQYPFLYKTKIFSFLELFASDQVMAYYNAIEKMIAMRVAEAKHVRHDLYSLIVDEMNPNGEYLKDSEIWAEAAFFLPAGADTISGLLCASLFYLSRNPNAYAKLASEIRSSFDSGNDIKTGPKLSGCKFLRATIDETLRISPPASGTLWRELPTSEESKNTPLVIDGHVIPSGVQVGVNTYAIHHDEDYFPDPFSFQPERWLEDTGISASRKQIMHNAFVPFSIGTRGCAGKAMAYAQSSLVLASILWYFDFEVAPGELGKLGGGNSRLGEGRERENEYQLYDVASAVHDGPVLVFHPRTKVMGDPVSQERR</sequence>
<protein>
    <recommendedName>
        <fullName evidence="9">Cytochrome P450</fullName>
    </recommendedName>
</protein>
<comment type="cofactor">
    <cofactor evidence="1 5">
        <name>heme</name>
        <dbReference type="ChEBI" id="CHEBI:30413"/>
    </cofactor>
</comment>
<name>A0A9P9WJM2_9PEZI</name>
<evidence type="ECO:0000256" key="1">
    <source>
        <dbReference type="ARBA" id="ARBA00001971"/>
    </source>
</evidence>
<dbReference type="Gene3D" id="1.10.630.10">
    <property type="entry name" value="Cytochrome P450"/>
    <property type="match status" value="1"/>
</dbReference>
<keyword evidence="8" id="KW-1185">Reference proteome</keyword>
<evidence type="ECO:0000256" key="6">
    <source>
        <dbReference type="RuleBase" id="RU000461"/>
    </source>
</evidence>
<gene>
    <name evidence="7" type="ORF">JX265_007893</name>
</gene>
<keyword evidence="6" id="KW-0560">Oxidoreductase</keyword>
<evidence type="ECO:0000256" key="4">
    <source>
        <dbReference type="ARBA" id="ARBA00023004"/>
    </source>
</evidence>
<dbReference type="InterPro" id="IPR017972">
    <property type="entry name" value="Cyt_P450_CS"/>
</dbReference>
<dbReference type="AlphaFoldDB" id="A0A9P9WJM2"/>